<feature type="region of interest" description="Disordered" evidence="1">
    <location>
        <begin position="238"/>
        <end position="282"/>
    </location>
</feature>
<gene>
    <name evidence="3" type="ORF">MCYG_08378</name>
</gene>
<keyword evidence="2" id="KW-0812">Transmembrane</keyword>
<organism evidence="3 4">
    <name type="scientific">Arthroderma otae (strain ATCC MYA-4605 / CBS 113480)</name>
    <name type="common">Microsporum canis</name>
    <dbReference type="NCBI Taxonomy" id="554155"/>
    <lineage>
        <taxon>Eukaryota</taxon>
        <taxon>Fungi</taxon>
        <taxon>Dikarya</taxon>
        <taxon>Ascomycota</taxon>
        <taxon>Pezizomycotina</taxon>
        <taxon>Eurotiomycetes</taxon>
        <taxon>Eurotiomycetidae</taxon>
        <taxon>Onygenales</taxon>
        <taxon>Arthrodermataceae</taxon>
        <taxon>Microsporum</taxon>
    </lineage>
</organism>
<dbReference type="AlphaFoldDB" id="C5G0A6"/>
<evidence type="ECO:0000256" key="2">
    <source>
        <dbReference type="SAM" id="Phobius"/>
    </source>
</evidence>
<feature type="compositionally biased region" description="Basic and acidic residues" evidence="1">
    <location>
        <begin position="324"/>
        <end position="341"/>
    </location>
</feature>
<dbReference type="GeneID" id="9227831"/>
<evidence type="ECO:0000313" key="3">
    <source>
        <dbReference type="EMBL" id="EEQ35559.1"/>
    </source>
</evidence>
<feature type="transmembrane region" description="Helical" evidence="2">
    <location>
        <begin position="575"/>
        <end position="596"/>
    </location>
</feature>
<feature type="compositionally biased region" description="Polar residues" evidence="1">
    <location>
        <begin position="238"/>
        <end position="248"/>
    </location>
</feature>
<evidence type="ECO:0000313" key="4">
    <source>
        <dbReference type="Proteomes" id="UP000002035"/>
    </source>
</evidence>
<feature type="compositionally biased region" description="Low complexity" evidence="1">
    <location>
        <begin position="1"/>
        <end position="15"/>
    </location>
</feature>
<dbReference type="eggNOG" id="ENOG502RR3T">
    <property type="taxonomic scope" value="Eukaryota"/>
</dbReference>
<feature type="region of interest" description="Disordered" evidence="1">
    <location>
        <begin position="314"/>
        <end position="362"/>
    </location>
</feature>
<reference evidence="4" key="1">
    <citation type="journal article" date="2012" name="MBio">
        <title>Comparative genome analysis of Trichophyton rubrum and related dermatophytes reveals candidate genes involved in infection.</title>
        <authorList>
            <person name="Martinez D.A."/>
            <person name="Oliver B.G."/>
            <person name="Graeser Y."/>
            <person name="Goldberg J.M."/>
            <person name="Li W."/>
            <person name="Martinez-Rossi N.M."/>
            <person name="Monod M."/>
            <person name="Shelest E."/>
            <person name="Barton R.C."/>
            <person name="Birch E."/>
            <person name="Brakhage A.A."/>
            <person name="Chen Z."/>
            <person name="Gurr S.J."/>
            <person name="Heiman D."/>
            <person name="Heitman J."/>
            <person name="Kosti I."/>
            <person name="Rossi A."/>
            <person name="Saif S."/>
            <person name="Samalova M."/>
            <person name="Saunders C.W."/>
            <person name="Shea T."/>
            <person name="Summerbell R.C."/>
            <person name="Xu J."/>
            <person name="Young S."/>
            <person name="Zeng Q."/>
            <person name="Birren B.W."/>
            <person name="Cuomo C.A."/>
            <person name="White T.C."/>
        </authorList>
    </citation>
    <scope>NUCLEOTIDE SEQUENCE [LARGE SCALE GENOMIC DNA]</scope>
    <source>
        <strain evidence="4">ATCC MYA-4605 / CBS 113480</strain>
    </source>
</reference>
<dbReference type="HOGENOM" id="CLU_020434_0_0_1"/>
<protein>
    <submittedName>
        <fullName evidence="3">Uncharacterized protein</fullName>
    </submittedName>
</protein>
<keyword evidence="2" id="KW-0472">Membrane</keyword>
<dbReference type="OMA" id="TCNEAVA"/>
<accession>C5G0A6</accession>
<proteinExistence type="predicted"/>
<keyword evidence="2" id="KW-1133">Transmembrane helix</keyword>
<dbReference type="EMBL" id="DS995708">
    <property type="protein sequence ID" value="EEQ35559.1"/>
    <property type="molecule type" value="Genomic_DNA"/>
</dbReference>
<feature type="region of interest" description="Disordered" evidence="1">
    <location>
        <begin position="86"/>
        <end position="168"/>
    </location>
</feature>
<dbReference type="VEuPathDB" id="FungiDB:MCYG_08378"/>
<dbReference type="RefSeq" id="XP_002843295.1">
    <property type="nucleotide sequence ID" value="XM_002843249.1"/>
</dbReference>
<sequence>MNNSFSSFDSTADASGPVQSPEPLAGDHCEIVFEQVASAFKDLARARAAADPRPISRKQKQRDASIALYLERLRDTCNEAVAALNSSADDTTAGPAAWAMSSQRSSSGGSTFSTSNGLSSSSSPSEGCVEFYSQPQSSRPSVPSQSPALDQSRSQSQQPSPPAASSGGIELVMDLNMNAATSLPRRHRPRTETQRQRYLAVRNHGACEKHKKQHKRCTCIDKAIPLTASPSSQASIHASADVSATGSGVKSGKAVRKTSSLRRVPGARGGRDSLSPTSGEDIWPGLCHNGEALVRTNKHMSTVKNGAGETGISTQSLQQQGGLDHSHGPGHDIGNSHDKGLSRHRGASGDGVSTLPANTGRKRGATALSGVLDKNSCIHSRPVQGRSLADYNSRCQNNGVFVNTTKKTLLNRDQSHPTVKNSSLLVFPDGTMNSGPSFFGQLPKNTQKKSICGTNGLQHTSCVHDWNSRGERQKPLNSVKCNRDGCHLKSSSAMTNDYRAHILTHLPPNVHLALPHTAYPSNTRDGYLESTPSVLRRPPGSTLSPAYPGLRWFIRACNHQMLSHSKRITLYQREYALWCVIWVTILLLSTLFKGALV</sequence>
<evidence type="ECO:0000256" key="1">
    <source>
        <dbReference type="SAM" id="MobiDB-lite"/>
    </source>
</evidence>
<dbReference type="Proteomes" id="UP000002035">
    <property type="component" value="Unassembled WGS sequence"/>
</dbReference>
<keyword evidence="4" id="KW-1185">Reference proteome</keyword>
<name>C5G0A6_ARTOC</name>
<feature type="region of interest" description="Disordered" evidence="1">
    <location>
        <begin position="1"/>
        <end position="26"/>
    </location>
</feature>
<dbReference type="OrthoDB" id="4346289at2759"/>
<feature type="compositionally biased region" description="Low complexity" evidence="1">
    <location>
        <begin position="101"/>
        <end position="166"/>
    </location>
</feature>